<evidence type="ECO:0000256" key="1">
    <source>
        <dbReference type="SAM" id="MobiDB-lite"/>
    </source>
</evidence>
<sequence length="108" mass="11152">MRSRLAAGALVPVFDVLATAALLDDVVGSRLFRRAAHVRAFRERPAPGGGVTGGGSGLPESGTGSRWVGERVPRGGRPAPRTAAAPWGLGGDWVTISRPVSPVTLPFI</sequence>
<protein>
    <submittedName>
        <fullName evidence="2">Uncharacterized protein</fullName>
    </submittedName>
</protein>
<accession>A0A918UBP4</accession>
<dbReference type="AlphaFoldDB" id="A0A918UBP4"/>
<gene>
    <name evidence="2" type="ORF">GCM10010365_02230</name>
</gene>
<name>A0A918UBP4_9ACTN</name>
<feature type="compositionally biased region" description="Gly residues" evidence="1">
    <location>
        <begin position="47"/>
        <end position="57"/>
    </location>
</feature>
<evidence type="ECO:0000313" key="2">
    <source>
        <dbReference type="EMBL" id="GGY87759.1"/>
    </source>
</evidence>
<organism evidence="2 3">
    <name type="scientific">Streptomyces poonensis</name>
    <dbReference type="NCBI Taxonomy" id="68255"/>
    <lineage>
        <taxon>Bacteria</taxon>
        <taxon>Bacillati</taxon>
        <taxon>Actinomycetota</taxon>
        <taxon>Actinomycetes</taxon>
        <taxon>Kitasatosporales</taxon>
        <taxon>Streptomycetaceae</taxon>
        <taxon>Streptomyces</taxon>
    </lineage>
</organism>
<evidence type="ECO:0000313" key="3">
    <source>
        <dbReference type="Proteomes" id="UP000622166"/>
    </source>
</evidence>
<dbReference type="Proteomes" id="UP000622166">
    <property type="component" value="Unassembled WGS sequence"/>
</dbReference>
<feature type="region of interest" description="Disordered" evidence="1">
    <location>
        <begin position="43"/>
        <end position="84"/>
    </location>
</feature>
<keyword evidence="3" id="KW-1185">Reference proteome</keyword>
<comment type="caution">
    <text evidence="2">The sequence shown here is derived from an EMBL/GenBank/DDBJ whole genome shotgun (WGS) entry which is preliminary data.</text>
</comment>
<dbReference type="EMBL" id="BMVW01000001">
    <property type="protein sequence ID" value="GGY87759.1"/>
    <property type="molecule type" value="Genomic_DNA"/>
</dbReference>
<reference evidence="2" key="1">
    <citation type="journal article" date="2014" name="Int. J. Syst. Evol. Microbiol.">
        <title>Complete genome sequence of Corynebacterium casei LMG S-19264T (=DSM 44701T), isolated from a smear-ripened cheese.</title>
        <authorList>
            <consortium name="US DOE Joint Genome Institute (JGI-PGF)"/>
            <person name="Walter F."/>
            <person name="Albersmeier A."/>
            <person name="Kalinowski J."/>
            <person name="Ruckert C."/>
        </authorList>
    </citation>
    <scope>NUCLEOTIDE SEQUENCE</scope>
    <source>
        <strain evidence="2">JCM 4815</strain>
    </source>
</reference>
<reference evidence="2" key="2">
    <citation type="submission" date="2020-09" db="EMBL/GenBank/DDBJ databases">
        <authorList>
            <person name="Sun Q."/>
            <person name="Ohkuma M."/>
        </authorList>
    </citation>
    <scope>NUCLEOTIDE SEQUENCE</scope>
    <source>
        <strain evidence="2">JCM 4815</strain>
    </source>
</reference>
<proteinExistence type="predicted"/>
<feature type="compositionally biased region" description="Low complexity" evidence="1">
    <location>
        <begin position="75"/>
        <end position="84"/>
    </location>
</feature>